<sequence>SFPHIPPNIPKERVISSFAHLSSILFKCCPTQVIFYIDVLFLSIRIHFSFSLIFLLSYGSESLDQCTFVTLLENWLSHIYWKPYFSSPTTHCHHHSPIASLC</sequence>
<dbReference type="Gramene" id="Jr12_18220_p2">
    <property type="protein sequence ID" value="cds.Jr12_18220_p2"/>
    <property type="gene ID" value="Jr12_18220"/>
</dbReference>
<reference evidence="1" key="2">
    <citation type="submission" date="2020-03" db="EMBL/GenBank/DDBJ databases">
        <title>Walnut 2.0.</title>
        <authorList>
            <person name="Marrano A."/>
            <person name="Britton M."/>
            <person name="Zimin A.V."/>
            <person name="Zaini P.A."/>
            <person name="Workman R."/>
            <person name="Puiu D."/>
            <person name="Bianco L."/>
            <person name="Allen B.J."/>
            <person name="Troggio M."/>
            <person name="Leslie C.A."/>
            <person name="Timp W."/>
            <person name="Dendekar A."/>
            <person name="Salzberg S.L."/>
            <person name="Neale D.B."/>
        </authorList>
    </citation>
    <scope>NUCLEOTIDE SEQUENCE</scope>
    <source>
        <tissue evidence="1">Leaves</tissue>
    </source>
</reference>
<dbReference type="AlphaFoldDB" id="A0A833U8K9"/>
<evidence type="ECO:0000313" key="2">
    <source>
        <dbReference type="Proteomes" id="UP000619265"/>
    </source>
</evidence>
<name>A0A833U8K9_JUGRE</name>
<dbReference type="EMBL" id="LIHL02000012">
    <property type="protein sequence ID" value="KAF5453057.1"/>
    <property type="molecule type" value="Genomic_DNA"/>
</dbReference>
<feature type="non-terminal residue" evidence="1">
    <location>
        <position position="1"/>
    </location>
</feature>
<protein>
    <submittedName>
        <fullName evidence="1">Uncharacterized protein</fullName>
    </submittedName>
</protein>
<proteinExistence type="predicted"/>
<comment type="caution">
    <text evidence="1">The sequence shown here is derived from an EMBL/GenBank/DDBJ whole genome shotgun (WGS) entry which is preliminary data.</text>
</comment>
<reference evidence="1" key="1">
    <citation type="submission" date="2015-10" db="EMBL/GenBank/DDBJ databases">
        <authorList>
            <person name="Martinez-Garcia P.J."/>
            <person name="Crepeau M.W."/>
            <person name="Puiu D."/>
            <person name="Gonzalez-Ibeas D."/>
            <person name="Whalen J."/>
            <person name="Stevens K."/>
            <person name="Paul R."/>
            <person name="Butterfield T."/>
            <person name="Britton M."/>
            <person name="Reagan R."/>
            <person name="Chakraborty S."/>
            <person name="Walawage S.L."/>
            <person name="Vasquez-Gross H.A."/>
            <person name="Cardeno C."/>
            <person name="Famula R."/>
            <person name="Pratt K."/>
            <person name="Kuruganti S."/>
            <person name="Aradhya M.K."/>
            <person name="Leslie C.A."/>
            <person name="Dandekar A.M."/>
            <person name="Salzberg S.L."/>
            <person name="Wegrzyn J.L."/>
            <person name="Langley C.H."/>
            <person name="Neale D.B."/>
        </authorList>
    </citation>
    <scope>NUCLEOTIDE SEQUENCE</scope>
    <source>
        <tissue evidence="1">Leaves</tissue>
    </source>
</reference>
<dbReference type="Proteomes" id="UP000619265">
    <property type="component" value="Unassembled WGS sequence"/>
</dbReference>
<organism evidence="1 2">
    <name type="scientific">Juglans regia</name>
    <name type="common">English walnut</name>
    <dbReference type="NCBI Taxonomy" id="51240"/>
    <lineage>
        <taxon>Eukaryota</taxon>
        <taxon>Viridiplantae</taxon>
        <taxon>Streptophyta</taxon>
        <taxon>Embryophyta</taxon>
        <taxon>Tracheophyta</taxon>
        <taxon>Spermatophyta</taxon>
        <taxon>Magnoliopsida</taxon>
        <taxon>eudicotyledons</taxon>
        <taxon>Gunneridae</taxon>
        <taxon>Pentapetalae</taxon>
        <taxon>rosids</taxon>
        <taxon>fabids</taxon>
        <taxon>Fagales</taxon>
        <taxon>Juglandaceae</taxon>
        <taxon>Juglans</taxon>
    </lineage>
</organism>
<evidence type="ECO:0000313" key="1">
    <source>
        <dbReference type="EMBL" id="KAF5453057.1"/>
    </source>
</evidence>
<gene>
    <name evidence="1" type="ORF">F2P56_027996</name>
</gene>
<accession>A0A833U8K9</accession>